<reference evidence="3 4" key="1">
    <citation type="journal article" date="2020" name="Syst. Appl. Microbiol.">
        <title>Alienimonas chondri sp. nov., a novel planctomycete isolated from the biofilm of the red alga Chondrus crispus.</title>
        <authorList>
            <person name="Vitorino I."/>
            <person name="Albuquerque L."/>
            <person name="Wiegand S."/>
            <person name="Kallscheuer N."/>
            <person name="da Costa M.S."/>
            <person name="Lobo-da-Cunha A."/>
            <person name="Jogler C."/>
            <person name="Lage O.M."/>
        </authorList>
    </citation>
    <scope>NUCLEOTIDE SEQUENCE [LARGE SCALE GENOMIC DNA]</scope>
    <source>
        <strain evidence="3 4">LzC2</strain>
    </source>
</reference>
<feature type="coiled-coil region" evidence="1">
    <location>
        <begin position="37"/>
        <end position="71"/>
    </location>
</feature>
<keyword evidence="1" id="KW-0175">Coiled coil</keyword>
<evidence type="ECO:0008006" key="5">
    <source>
        <dbReference type="Google" id="ProtNLM"/>
    </source>
</evidence>
<comment type="caution">
    <text evidence="3">The sequence shown here is derived from an EMBL/GenBank/DDBJ whole genome shotgun (WGS) entry which is preliminary data.</text>
</comment>
<protein>
    <recommendedName>
        <fullName evidence="5">DUF3251 domain-containing protein</fullName>
    </recommendedName>
</protein>
<organism evidence="3 4">
    <name type="scientific">Alienimonas chondri</name>
    <dbReference type="NCBI Taxonomy" id="2681879"/>
    <lineage>
        <taxon>Bacteria</taxon>
        <taxon>Pseudomonadati</taxon>
        <taxon>Planctomycetota</taxon>
        <taxon>Planctomycetia</taxon>
        <taxon>Planctomycetales</taxon>
        <taxon>Planctomycetaceae</taxon>
        <taxon>Alienimonas</taxon>
    </lineage>
</organism>
<dbReference type="PROSITE" id="PS51257">
    <property type="entry name" value="PROKAR_LIPOPROTEIN"/>
    <property type="match status" value="1"/>
</dbReference>
<dbReference type="RefSeq" id="WP_171186190.1">
    <property type="nucleotide sequence ID" value="NZ_WTPX01000050.1"/>
</dbReference>
<evidence type="ECO:0000313" key="4">
    <source>
        <dbReference type="Proteomes" id="UP000609651"/>
    </source>
</evidence>
<feature type="region of interest" description="Disordered" evidence="2">
    <location>
        <begin position="211"/>
        <end position="285"/>
    </location>
</feature>
<proteinExistence type="predicted"/>
<accession>A0ABX1VD36</accession>
<dbReference type="Proteomes" id="UP000609651">
    <property type="component" value="Unassembled WGS sequence"/>
</dbReference>
<name>A0ABX1VD36_9PLAN</name>
<evidence type="ECO:0000313" key="3">
    <source>
        <dbReference type="EMBL" id="NNJ25807.1"/>
    </source>
</evidence>
<keyword evidence="4" id="KW-1185">Reference proteome</keyword>
<sequence length="285" mass="29783">MRLPRPAAALAPLCLVGLAGGLIGCAADDASVLRGDLLRTQDELTRTESELREARAELAAAERSADRLRDQVVEDGGVVVASAEQVRAMGRVSQLTIAKLLTGGLDRDGLPGEEVLAVVLTPADDDGDPVKTAGAVSFELLDLGADPDDRRIEAWSFDDAECAVAWRRSPIGIGYRFRLPLPPRNPGETGPETLHLVARFAANDGRRFDVTHPLELNRPPAPGTPAAFASAATDSPSSDFTGAPAGSDGAPADRFGDGPTPFPREDSAAEIGAFPPAGADPFAEF</sequence>
<gene>
    <name evidence="3" type="ORF">LzC2_18820</name>
</gene>
<feature type="compositionally biased region" description="Low complexity" evidence="2">
    <location>
        <begin position="272"/>
        <end position="285"/>
    </location>
</feature>
<dbReference type="EMBL" id="WTPX01000050">
    <property type="protein sequence ID" value="NNJ25807.1"/>
    <property type="molecule type" value="Genomic_DNA"/>
</dbReference>
<feature type="compositionally biased region" description="Low complexity" evidence="2">
    <location>
        <begin position="224"/>
        <end position="253"/>
    </location>
</feature>
<evidence type="ECO:0000256" key="1">
    <source>
        <dbReference type="SAM" id="Coils"/>
    </source>
</evidence>
<evidence type="ECO:0000256" key="2">
    <source>
        <dbReference type="SAM" id="MobiDB-lite"/>
    </source>
</evidence>